<accession>A0A942DXI2</accession>
<protein>
    <submittedName>
        <fullName evidence="2">DUF1344 domain-containing protein</fullName>
    </submittedName>
</protein>
<feature type="chain" id="PRO_5037785847" evidence="1">
    <location>
        <begin position="23"/>
        <end position="84"/>
    </location>
</feature>
<evidence type="ECO:0000313" key="2">
    <source>
        <dbReference type="EMBL" id="MBS3647126.1"/>
    </source>
</evidence>
<name>A0A942DXI2_9HYPH</name>
<evidence type="ECO:0000313" key="3">
    <source>
        <dbReference type="Proteomes" id="UP000680348"/>
    </source>
</evidence>
<reference evidence="2" key="1">
    <citation type="submission" date="2021-04" db="EMBL/GenBank/DDBJ databases">
        <title>Pseudaminobacter soli sp. nov., isolated from paddy soil contaminated by heavy metals.</title>
        <authorList>
            <person name="Zhang K."/>
        </authorList>
    </citation>
    <scope>NUCLEOTIDE SEQUENCE</scope>
    <source>
        <strain evidence="2">19-2017</strain>
    </source>
</reference>
<keyword evidence="1" id="KW-0732">Signal</keyword>
<dbReference type="AlphaFoldDB" id="A0A942DXI2"/>
<dbReference type="Pfam" id="PF07076">
    <property type="entry name" value="DUF1344"/>
    <property type="match status" value="1"/>
</dbReference>
<dbReference type="RefSeq" id="WP_188252693.1">
    <property type="nucleotide sequence ID" value="NZ_JABVCF010000001.1"/>
</dbReference>
<feature type="signal peptide" evidence="1">
    <location>
        <begin position="1"/>
        <end position="22"/>
    </location>
</feature>
<dbReference type="EMBL" id="JAGWCR010000001">
    <property type="protein sequence ID" value="MBS3647126.1"/>
    <property type="molecule type" value="Genomic_DNA"/>
</dbReference>
<proteinExistence type="predicted"/>
<evidence type="ECO:0000256" key="1">
    <source>
        <dbReference type="SAM" id="SignalP"/>
    </source>
</evidence>
<keyword evidence="3" id="KW-1185">Reference proteome</keyword>
<comment type="caution">
    <text evidence="2">The sequence shown here is derived from an EMBL/GenBank/DDBJ whole genome shotgun (WGS) entry which is preliminary data.</text>
</comment>
<sequence length="84" mass="8874">MKRIIISTIAATALFGAGAAFAAEATGSIKSIDAKNHHIMLDNGQTYTFPSKTNLSQLKVGEKVKINYQNKGGRHEASAVAPAM</sequence>
<dbReference type="InterPro" id="IPR009780">
    <property type="entry name" value="DUF1344"/>
</dbReference>
<dbReference type="Proteomes" id="UP000680348">
    <property type="component" value="Unassembled WGS sequence"/>
</dbReference>
<organism evidence="2 3">
    <name type="scientific">Pseudaminobacter soli</name>
    <name type="common">ex Zhang et al. 2022</name>
    <dbReference type="NCBI Taxonomy" id="2831468"/>
    <lineage>
        <taxon>Bacteria</taxon>
        <taxon>Pseudomonadati</taxon>
        <taxon>Pseudomonadota</taxon>
        <taxon>Alphaproteobacteria</taxon>
        <taxon>Hyphomicrobiales</taxon>
        <taxon>Phyllobacteriaceae</taxon>
        <taxon>Pseudaminobacter</taxon>
    </lineage>
</organism>
<gene>
    <name evidence="2" type="ORF">KEU06_00610</name>
</gene>